<dbReference type="SUPFAM" id="SSF88946">
    <property type="entry name" value="Sigma2 domain of RNA polymerase sigma factors"/>
    <property type="match status" value="1"/>
</dbReference>
<evidence type="ECO:0000256" key="4">
    <source>
        <dbReference type="ARBA" id="ARBA00023163"/>
    </source>
</evidence>
<dbReference type="Proteomes" id="UP000681586">
    <property type="component" value="Unassembled WGS sequence"/>
</dbReference>
<dbReference type="SUPFAM" id="SSF46894">
    <property type="entry name" value="C-terminal effector domain of the bipartite response regulators"/>
    <property type="match status" value="1"/>
</dbReference>
<comment type="caution">
    <text evidence="8">The sequence shown here is derived from an EMBL/GenBank/DDBJ whole genome shotgun (WGS) entry which is preliminary data.</text>
</comment>
<dbReference type="Pfam" id="PF00196">
    <property type="entry name" value="GerE"/>
    <property type="match status" value="1"/>
</dbReference>
<evidence type="ECO:0000259" key="7">
    <source>
        <dbReference type="Pfam" id="PF04542"/>
    </source>
</evidence>
<proteinExistence type="inferred from homology"/>
<protein>
    <recommendedName>
        <fullName evidence="2">RNA polymerase sigma factor SigS</fullName>
    </recommendedName>
</protein>
<dbReference type="InterPro" id="IPR000792">
    <property type="entry name" value="Tscrpt_reg_LuxR_C"/>
</dbReference>
<name>A0ABS5MMP1_9STAP</name>
<dbReference type="InterPro" id="IPR016032">
    <property type="entry name" value="Sig_transdc_resp-reg_C-effctor"/>
</dbReference>
<evidence type="ECO:0000256" key="3">
    <source>
        <dbReference type="ARBA" id="ARBA00023015"/>
    </source>
</evidence>
<evidence type="ECO:0000256" key="1">
    <source>
        <dbReference type="ARBA" id="ARBA00007788"/>
    </source>
</evidence>
<dbReference type="NCBIfam" id="TIGR02937">
    <property type="entry name" value="sigma70-ECF"/>
    <property type="match status" value="1"/>
</dbReference>
<feature type="domain" description="RNA polymerase sigma-70 region 2" evidence="7">
    <location>
        <begin position="10"/>
        <end position="77"/>
    </location>
</feature>
<dbReference type="InterPro" id="IPR014284">
    <property type="entry name" value="RNA_pol_sigma-70_dom"/>
</dbReference>
<dbReference type="Pfam" id="PF04542">
    <property type="entry name" value="Sigma70_r2"/>
    <property type="match status" value="1"/>
</dbReference>
<evidence type="ECO:0000256" key="5">
    <source>
        <dbReference type="ARBA" id="ARBA00024701"/>
    </source>
</evidence>
<dbReference type="InterPro" id="IPR007627">
    <property type="entry name" value="RNA_pol_sigma70_r2"/>
</dbReference>
<organism evidence="8 9">
    <name type="scientific">Mammaliicoccus fleurettii</name>
    <dbReference type="NCBI Taxonomy" id="150056"/>
    <lineage>
        <taxon>Bacteria</taxon>
        <taxon>Bacillati</taxon>
        <taxon>Bacillota</taxon>
        <taxon>Bacilli</taxon>
        <taxon>Bacillales</taxon>
        <taxon>Staphylococcaceae</taxon>
        <taxon>Mammaliicoccus</taxon>
    </lineage>
</organism>
<reference evidence="8 9" key="1">
    <citation type="submission" date="2021-05" db="EMBL/GenBank/DDBJ databases">
        <title>Staphylococcus fleurettii isolated from lake water in First Nation community in Manitoba, Canada.</title>
        <authorList>
            <person name="Bashar S."/>
            <person name="Murdock A."/>
            <person name="Patidar R."/>
            <person name="Golding G."/>
            <person name="Farenhorst A."/>
            <person name="Kumar A."/>
        </authorList>
    </citation>
    <scope>NUCLEOTIDE SEQUENCE [LARGE SCALE GENOMIC DNA]</scope>
    <source>
        <strain evidence="8 9">SF002</strain>
    </source>
</reference>
<keyword evidence="3" id="KW-0805">Transcription regulation</keyword>
<evidence type="ECO:0000259" key="6">
    <source>
        <dbReference type="Pfam" id="PF00196"/>
    </source>
</evidence>
<dbReference type="InterPro" id="IPR036388">
    <property type="entry name" value="WH-like_DNA-bd_sf"/>
</dbReference>
<dbReference type="Gene3D" id="1.10.10.10">
    <property type="entry name" value="Winged helix-like DNA-binding domain superfamily/Winged helix DNA-binding domain"/>
    <property type="match status" value="1"/>
</dbReference>
<evidence type="ECO:0000256" key="2">
    <source>
        <dbReference type="ARBA" id="ARBA00021245"/>
    </source>
</evidence>
<keyword evidence="9" id="KW-1185">Reference proteome</keyword>
<feature type="domain" description="HTH luxR-type" evidence="6">
    <location>
        <begin position="109"/>
        <end position="155"/>
    </location>
</feature>
<dbReference type="InterPro" id="IPR013325">
    <property type="entry name" value="RNA_pol_sigma_r2"/>
</dbReference>
<dbReference type="EMBL" id="JAGXBM010000005">
    <property type="protein sequence ID" value="MBS3696902.1"/>
    <property type="molecule type" value="Genomic_DNA"/>
</dbReference>
<accession>A0ABS5MMP1</accession>
<evidence type="ECO:0000313" key="9">
    <source>
        <dbReference type="Proteomes" id="UP000681586"/>
    </source>
</evidence>
<sequence>MEDYNFNSYYLKYEKMIHHLLHRYNIKYCYDDYFQLLLIKLWDLLKTFDKSKTNTMDKYIYTKLKFYLIDCIRKNSKEMNRFIPTSHDMMLDQSFVEHYNCEMYSMLEILSPEELLWFKLTLQGFSTQEIAIHFNKSESTIKYYRKNARNKLKCHFLF</sequence>
<evidence type="ECO:0000313" key="8">
    <source>
        <dbReference type="EMBL" id="MBS3696902.1"/>
    </source>
</evidence>
<comment type="similarity">
    <text evidence="1">Belongs to the sigma-70 factor family.</text>
</comment>
<gene>
    <name evidence="8" type="ORF">JJQ58_05445</name>
</gene>
<comment type="function">
    <text evidence="5">Sigma factors are initiation factors that promote the attachment of RNA polymerase to specific initiation sites and are then released. Sigma-S contributes to the protection against external stress, thus playing a role in cellular fitness and survival.</text>
</comment>
<keyword evidence="4" id="KW-0804">Transcription</keyword>
<dbReference type="RefSeq" id="WP_203153738.1">
    <property type="nucleotide sequence ID" value="NZ_JAAQPD010000003.1"/>
</dbReference>